<feature type="region of interest" description="Disordered" evidence="1">
    <location>
        <begin position="41"/>
        <end position="155"/>
    </location>
</feature>
<dbReference type="EMBL" id="JGVR01000058">
    <property type="protein sequence ID" value="KEZ13542.1"/>
    <property type="molecule type" value="Genomic_DNA"/>
</dbReference>
<keyword evidence="2" id="KW-0176">Collagen</keyword>
<name>A0A084E6F0_SPHYA</name>
<sequence length="292" mass="30518">MLDTKALAAATAAIVREHLASELAPLLTENKALRERVAALEARSVEAGPAGADGQDGRDGKDGQDGRDGKDVDPVTLRTTVSEMVQAEVSKQVPEAIAALPAPERGEKGEDGERGADGDAGADGQDGRDGADGKDGVDGQDGKDGRDGIDGKDGAGIADLVIDRDGNLIASFTDGRMKHLGQVVGKDGRDGDDGKDGIPFGVDDLDMTLMEDGRTLRMSFTKGDTEYAFQIPFPVVIDRGVFADGKSYEEGDGVTWGGSFWIAQRATGSKPDSDGSGWRLAVKRGRDGKDKT</sequence>
<protein>
    <submittedName>
        <fullName evidence="2">Collagen triple helix repeat (20 copies)</fullName>
    </submittedName>
</protein>
<dbReference type="eggNOG" id="COG4695">
    <property type="taxonomic scope" value="Bacteria"/>
</dbReference>
<gene>
    <name evidence="2" type="ORF">CP98_04997</name>
</gene>
<comment type="caution">
    <text evidence="2">The sequence shown here is derived from an EMBL/GenBank/DDBJ whole genome shotgun (WGS) entry which is preliminary data.</text>
</comment>
<dbReference type="RefSeq" id="WP_051887065.1">
    <property type="nucleotide sequence ID" value="NZ_JGVR01000058.1"/>
</dbReference>
<reference evidence="2 3" key="1">
    <citation type="submission" date="2014-03" db="EMBL/GenBank/DDBJ databases">
        <title>Genome sequence of Sphingobium yanoikuyae B1.</title>
        <authorList>
            <person name="Gan H.M."/>
            <person name="Gan H.Y."/>
            <person name="Savka M.A."/>
        </authorList>
    </citation>
    <scope>NUCLEOTIDE SEQUENCE [LARGE SCALE GENOMIC DNA]</scope>
    <source>
        <strain evidence="2 3">B1</strain>
    </source>
</reference>
<organism evidence="2 3">
    <name type="scientific">Sphingobium yanoikuyae</name>
    <name type="common">Sphingomonas yanoikuyae</name>
    <dbReference type="NCBI Taxonomy" id="13690"/>
    <lineage>
        <taxon>Bacteria</taxon>
        <taxon>Pseudomonadati</taxon>
        <taxon>Pseudomonadota</taxon>
        <taxon>Alphaproteobacteria</taxon>
        <taxon>Sphingomonadales</taxon>
        <taxon>Sphingomonadaceae</taxon>
        <taxon>Sphingobium</taxon>
    </lineage>
</organism>
<evidence type="ECO:0000313" key="2">
    <source>
        <dbReference type="EMBL" id="KEZ13542.1"/>
    </source>
</evidence>
<dbReference type="Proteomes" id="UP000028534">
    <property type="component" value="Unassembled WGS sequence"/>
</dbReference>
<accession>A0A084E6F0</accession>
<evidence type="ECO:0000256" key="1">
    <source>
        <dbReference type="SAM" id="MobiDB-lite"/>
    </source>
</evidence>
<feature type="compositionally biased region" description="Basic and acidic residues" evidence="1">
    <location>
        <begin position="125"/>
        <end position="153"/>
    </location>
</feature>
<proteinExistence type="predicted"/>
<dbReference type="PANTHER" id="PTHR24637:SF417">
    <property type="entry name" value="COL_CUTICLE_N DOMAIN-CONTAINING PROTEIN"/>
    <property type="match status" value="1"/>
</dbReference>
<feature type="compositionally biased region" description="Basic and acidic residues" evidence="1">
    <location>
        <begin position="104"/>
        <end position="117"/>
    </location>
</feature>
<feature type="compositionally biased region" description="Low complexity" evidence="1">
    <location>
        <begin position="41"/>
        <end position="53"/>
    </location>
</feature>
<evidence type="ECO:0000313" key="3">
    <source>
        <dbReference type="Proteomes" id="UP000028534"/>
    </source>
</evidence>
<dbReference type="Pfam" id="PF01391">
    <property type="entry name" value="Collagen"/>
    <property type="match status" value="1"/>
</dbReference>
<dbReference type="PATRIC" id="fig|13690.10.peg.5165"/>
<dbReference type="InterPro" id="IPR008160">
    <property type="entry name" value="Collagen"/>
</dbReference>
<feature type="compositionally biased region" description="Basic and acidic residues" evidence="1">
    <location>
        <begin position="55"/>
        <end position="73"/>
    </location>
</feature>
<dbReference type="AlphaFoldDB" id="A0A084E6F0"/>
<dbReference type="PANTHER" id="PTHR24637">
    <property type="entry name" value="COLLAGEN"/>
    <property type="match status" value="1"/>
</dbReference>
<feature type="region of interest" description="Disordered" evidence="1">
    <location>
        <begin position="265"/>
        <end position="292"/>
    </location>
</feature>